<evidence type="ECO:0000259" key="1">
    <source>
        <dbReference type="Pfam" id="PF25297"/>
    </source>
</evidence>
<comment type="caution">
    <text evidence="2">The sequence shown here is derived from an EMBL/GenBank/DDBJ whole genome shotgun (WGS) entry which is preliminary data.</text>
</comment>
<evidence type="ECO:0000313" key="2">
    <source>
        <dbReference type="EMBL" id="KDN88057.1"/>
    </source>
</evidence>
<dbReference type="Pfam" id="PF25297">
    <property type="entry name" value="DUF7878"/>
    <property type="match status" value="1"/>
</dbReference>
<organism evidence="2 3">
    <name type="scientific">Kitasatospora cheerisanensis KCTC 2395</name>
    <dbReference type="NCBI Taxonomy" id="1348663"/>
    <lineage>
        <taxon>Bacteria</taxon>
        <taxon>Bacillati</taxon>
        <taxon>Actinomycetota</taxon>
        <taxon>Actinomycetes</taxon>
        <taxon>Kitasatosporales</taxon>
        <taxon>Streptomycetaceae</taxon>
        <taxon>Kitasatospora</taxon>
    </lineage>
</organism>
<dbReference type="HOGENOM" id="CLU_153145_0_0_11"/>
<sequence length="155" mass="16387">MYFAFRSFGAPDLARRGLTPASAPPAVLLLDVEAELSIVDDGRPVWSEPAFPVAELARGLAFWLRLPEEERGDFAFDSVTYDVPGAVRIAATDGGWRVGSVFAPDAWSSPCAWPVLARALTAFTDAVRSRVIALGADPHLVPAVPGPTAANGAAR</sequence>
<name>A0A066Z3G5_9ACTN</name>
<proteinExistence type="predicted"/>
<dbReference type="EMBL" id="JNBY01000007">
    <property type="protein sequence ID" value="KDN88057.1"/>
    <property type="molecule type" value="Genomic_DNA"/>
</dbReference>
<accession>A0A066Z3G5</accession>
<dbReference type="PATRIC" id="fig|1348663.4.peg.114"/>
<protein>
    <recommendedName>
        <fullName evidence="1">DUF7878 domain-containing protein</fullName>
    </recommendedName>
</protein>
<keyword evidence="3" id="KW-1185">Reference proteome</keyword>
<reference evidence="2 3" key="1">
    <citation type="submission" date="2014-05" db="EMBL/GenBank/DDBJ databases">
        <title>Draft Genome Sequence of Kitasatospora cheerisanensis KCTC 2395.</title>
        <authorList>
            <person name="Nam D.H."/>
        </authorList>
    </citation>
    <scope>NUCLEOTIDE SEQUENCE [LARGE SCALE GENOMIC DNA]</scope>
    <source>
        <strain evidence="2 3">KCTC 2395</strain>
    </source>
</reference>
<feature type="domain" description="DUF7878" evidence="1">
    <location>
        <begin position="28"/>
        <end position="129"/>
    </location>
</feature>
<dbReference type="InterPro" id="IPR057200">
    <property type="entry name" value="DUF7878"/>
</dbReference>
<dbReference type="AlphaFoldDB" id="A0A066Z3G5"/>
<evidence type="ECO:0000313" key="3">
    <source>
        <dbReference type="Proteomes" id="UP000027178"/>
    </source>
</evidence>
<dbReference type="eggNOG" id="ENOG5033KU5">
    <property type="taxonomic scope" value="Bacteria"/>
</dbReference>
<gene>
    <name evidence="2" type="ORF">KCH_01340</name>
</gene>
<dbReference type="Proteomes" id="UP000027178">
    <property type="component" value="Unassembled WGS sequence"/>
</dbReference>